<feature type="transmembrane region" description="Helical" evidence="6">
    <location>
        <begin position="172"/>
        <end position="193"/>
    </location>
</feature>
<evidence type="ECO:0000313" key="7">
    <source>
        <dbReference type="EMBL" id="ETS78701.1"/>
    </source>
</evidence>
<feature type="transmembrane region" description="Helical" evidence="6">
    <location>
        <begin position="486"/>
        <end position="504"/>
    </location>
</feature>
<evidence type="ECO:0000256" key="3">
    <source>
        <dbReference type="ARBA" id="ARBA00022692"/>
    </source>
</evidence>
<dbReference type="CDD" id="cd11482">
    <property type="entry name" value="SLC-NCS1sbd_NRT1-like"/>
    <property type="match status" value="1"/>
</dbReference>
<accession>W3X0P2</accession>
<keyword evidence="8" id="KW-1185">Reference proteome</keyword>
<dbReference type="AlphaFoldDB" id="W3X0P2"/>
<feature type="transmembrane region" description="Helical" evidence="6">
    <location>
        <begin position="441"/>
        <end position="466"/>
    </location>
</feature>
<dbReference type="Pfam" id="PF02133">
    <property type="entry name" value="Transp_cyt_pur"/>
    <property type="match status" value="1"/>
</dbReference>
<evidence type="ECO:0008006" key="9">
    <source>
        <dbReference type="Google" id="ProtNLM"/>
    </source>
</evidence>
<dbReference type="GO" id="GO:0015205">
    <property type="term" value="F:nucleobase transmembrane transporter activity"/>
    <property type="evidence" value="ECO:0007669"/>
    <property type="project" value="TreeGrafter"/>
</dbReference>
<dbReference type="InterPro" id="IPR045225">
    <property type="entry name" value="Uracil/uridine/allantoin_perm"/>
</dbReference>
<dbReference type="HOGENOM" id="CLU_021555_2_1_1"/>
<feature type="transmembrane region" description="Helical" evidence="6">
    <location>
        <begin position="375"/>
        <end position="397"/>
    </location>
</feature>
<proteinExistence type="inferred from homology"/>
<feature type="transmembrane region" description="Helical" evidence="6">
    <location>
        <begin position="119"/>
        <end position="138"/>
    </location>
</feature>
<name>W3X0P2_PESFW</name>
<evidence type="ECO:0000313" key="8">
    <source>
        <dbReference type="Proteomes" id="UP000030651"/>
    </source>
</evidence>
<keyword evidence="3 6" id="KW-0812">Transmembrane</keyword>
<evidence type="ECO:0000256" key="5">
    <source>
        <dbReference type="ARBA" id="ARBA00023136"/>
    </source>
</evidence>
<protein>
    <recommendedName>
        <fullName evidence="9">Allantoin permease</fullName>
    </recommendedName>
</protein>
<dbReference type="OrthoDB" id="2018619at2759"/>
<dbReference type="GeneID" id="19273567"/>
<dbReference type="eggNOG" id="KOG2466">
    <property type="taxonomic scope" value="Eukaryota"/>
</dbReference>
<dbReference type="Proteomes" id="UP000030651">
    <property type="component" value="Unassembled WGS sequence"/>
</dbReference>
<dbReference type="GO" id="GO:0005886">
    <property type="term" value="C:plasma membrane"/>
    <property type="evidence" value="ECO:0007669"/>
    <property type="project" value="TreeGrafter"/>
</dbReference>
<sequence>MSLQWKTKIFSALRQQKSSVDEKQPVSRWTNRDLEPTPPEERTWTWYNLPLYWLSTAFGTAGWNVASSLIAAGLTWQQALVSCIIGSAISGLVVTAMARPGARYHIGYPVLARSSMGMYGSFFFVFIRAVIGTIAYGIQTFYGANLLSTCLRCIFGSSWEGMGNTLPASAHVTSKTLLCFFLVWLIQFPLCFIHPSRIQILFTLKGLLVPIATFGIFGWCMANGAGLSTIDDQSKSSTGPVGWAIMSGINTVLGTLSPMLVNQPDLARYCKTPRDAGALQGVSVFVAKVLVMFLGLAATSSIQGAWGETYWNFWDLNEAILDRYWTAAGRAGVFLVSFTYLLSVFGMNIGANSLPFGADMNGLLPRILTIRRGQILCAVLSVCFVPWELIATAQKFITFLGSYNIFMAPICGIMIVDYFIVRRGNIHIPSLYNGRPRGLYWFTSGVHIPGVIAWCVGVSFGIPGLVGSYEPLAVNQSAKNMYKIGWVLYMSAAALTYYVMVTFLERPAVYPERHSDKPRDWELLAKAEPEGYFEDEITGDATIEGVQIIANPETKMNLGAKVGSM</sequence>
<feature type="transmembrane region" description="Helical" evidence="6">
    <location>
        <begin position="200"/>
        <end position="221"/>
    </location>
</feature>
<dbReference type="RefSeq" id="XP_007835326.1">
    <property type="nucleotide sequence ID" value="XM_007837135.1"/>
</dbReference>
<feature type="transmembrane region" description="Helical" evidence="6">
    <location>
        <begin position="331"/>
        <end position="354"/>
    </location>
</feature>
<evidence type="ECO:0000256" key="2">
    <source>
        <dbReference type="ARBA" id="ARBA00008974"/>
    </source>
</evidence>
<feature type="transmembrane region" description="Helical" evidence="6">
    <location>
        <begin position="79"/>
        <end position="98"/>
    </location>
</feature>
<dbReference type="PANTHER" id="PTHR30618:SF0">
    <property type="entry name" value="PURINE-URACIL PERMEASE NCS1"/>
    <property type="match status" value="1"/>
</dbReference>
<feature type="transmembrane region" description="Helical" evidence="6">
    <location>
        <begin position="241"/>
        <end position="261"/>
    </location>
</feature>
<dbReference type="EMBL" id="KI912114">
    <property type="protein sequence ID" value="ETS78701.1"/>
    <property type="molecule type" value="Genomic_DNA"/>
</dbReference>
<feature type="transmembrane region" description="Helical" evidence="6">
    <location>
        <begin position="51"/>
        <end position="73"/>
    </location>
</feature>
<dbReference type="KEGG" id="pfy:PFICI_08554"/>
<feature type="transmembrane region" description="Helical" evidence="6">
    <location>
        <begin position="282"/>
        <end position="306"/>
    </location>
</feature>
<gene>
    <name evidence="7" type="ORF">PFICI_08554</name>
</gene>
<dbReference type="InParanoid" id="W3X0P2"/>
<dbReference type="InterPro" id="IPR001248">
    <property type="entry name" value="Pur-cyt_permease"/>
</dbReference>
<evidence type="ECO:0000256" key="4">
    <source>
        <dbReference type="ARBA" id="ARBA00022989"/>
    </source>
</evidence>
<evidence type="ECO:0000256" key="6">
    <source>
        <dbReference type="SAM" id="Phobius"/>
    </source>
</evidence>
<dbReference type="PANTHER" id="PTHR30618">
    <property type="entry name" value="NCS1 FAMILY PURINE/PYRIMIDINE TRANSPORTER"/>
    <property type="match status" value="1"/>
</dbReference>
<comment type="subcellular location">
    <subcellularLocation>
        <location evidence="1">Membrane</location>
        <topology evidence="1">Multi-pass membrane protein</topology>
    </subcellularLocation>
</comment>
<organism evidence="7 8">
    <name type="scientific">Pestalotiopsis fici (strain W106-1 / CGMCC3.15140)</name>
    <dbReference type="NCBI Taxonomy" id="1229662"/>
    <lineage>
        <taxon>Eukaryota</taxon>
        <taxon>Fungi</taxon>
        <taxon>Dikarya</taxon>
        <taxon>Ascomycota</taxon>
        <taxon>Pezizomycotina</taxon>
        <taxon>Sordariomycetes</taxon>
        <taxon>Xylariomycetidae</taxon>
        <taxon>Amphisphaeriales</taxon>
        <taxon>Sporocadaceae</taxon>
        <taxon>Pestalotiopsis</taxon>
    </lineage>
</organism>
<keyword evidence="5 6" id="KW-0472">Membrane</keyword>
<keyword evidence="4 6" id="KW-1133">Transmembrane helix</keyword>
<dbReference type="OMA" id="LFGWCMA"/>
<evidence type="ECO:0000256" key="1">
    <source>
        <dbReference type="ARBA" id="ARBA00004141"/>
    </source>
</evidence>
<reference evidence="8" key="1">
    <citation type="journal article" date="2015" name="BMC Genomics">
        <title>Genomic and transcriptomic analysis of the endophytic fungus Pestalotiopsis fici reveals its lifestyle and high potential for synthesis of natural products.</title>
        <authorList>
            <person name="Wang X."/>
            <person name="Zhang X."/>
            <person name="Liu L."/>
            <person name="Xiang M."/>
            <person name="Wang W."/>
            <person name="Sun X."/>
            <person name="Che Y."/>
            <person name="Guo L."/>
            <person name="Liu G."/>
            <person name="Guo L."/>
            <person name="Wang C."/>
            <person name="Yin W.B."/>
            <person name="Stadler M."/>
            <person name="Zhang X."/>
            <person name="Liu X."/>
        </authorList>
    </citation>
    <scope>NUCLEOTIDE SEQUENCE [LARGE SCALE GENOMIC DNA]</scope>
    <source>
        <strain evidence="8">W106-1 / CGMCC3.15140</strain>
    </source>
</reference>
<feature type="transmembrane region" description="Helical" evidence="6">
    <location>
        <begin position="403"/>
        <end position="421"/>
    </location>
</feature>
<comment type="similarity">
    <text evidence="2">Belongs to the purine-cytosine permease (2.A.39) family.</text>
</comment>
<dbReference type="Gene3D" id="1.10.4160.10">
    <property type="entry name" value="Hydantoin permease"/>
    <property type="match status" value="1"/>
</dbReference>